<gene>
    <name evidence="2" type="ORF">GCM10010502_00340</name>
    <name evidence="3" type="ORF">HS99_0019750</name>
</gene>
<keyword evidence="4" id="KW-1185">Reference proteome</keyword>
<dbReference type="Proteomes" id="UP000037395">
    <property type="component" value="Unassembled WGS sequence"/>
</dbReference>
<proteinExistence type="predicted"/>
<comment type="caution">
    <text evidence="3">The sequence shown here is derived from an EMBL/GenBank/DDBJ whole genome shotgun (WGS) entry which is preliminary data.</text>
</comment>
<dbReference type="AlphaFoldDB" id="A0A1E7NDZ3"/>
<evidence type="ECO:0000256" key="1">
    <source>
        <dbReference type="SAM" id="SignalP"/>
    </source>
</evidence>
<evidence type="ECO:0000313" key="4">
    <source>
        <dbReference type="Proteomes" id="UP000037395"/>
    </source>
</evidence>
<accession>A0A1E7NDZ3</accession>
<accession>A0A8H9HBG7</accession>
<reference evidence="2" key="5">
    <citation type="submission" date="2020-09" db="EMBL/GenBank/DDBJ databases">
        <authorList>
            <person name="Sun Q."/>
            <person name="Ohkuma M."/>
        </authorList>
    </citation>
    <scope>NUCLEOTIDE SEQUENCE</scope>
    <source>
        <strain evidence="2">JCM 4434</strain>
    </source>
</reference>
<dbReference type="KEGG" id="kau:B6264_22485"/>
<dbReference type="Proteomes" id="UP000610124">
    <property type="component" value="Unassembled WGS sequence"/>
</dbReference>
<reference evidence="4" key="3">
    <citation type="submission" date="2016-08" db="EMBL/GenBank/DDBJ databases">
        <title>Sequencing, assembly and comparative genomics of S. aureofaciens ATCC 10762.</title>
        <authorList>
            <person name="Gradnigo J.S."/>
            <person name="Johnson N."/>
            <person name="Somerville G.A."/>
        </authorList>
    </citation>
    <scope>NUCLEOTIDE SEQUENCE [LARGE SCALE GENOMIC DNA]</scope>
    <source>
        <strain evidence="4">ATCC 10762 / DSM 40127 / CCM 3239 / JCM 4008 / LMG 5968 / NBRC 12843 / NCIMB 8234 / A-377</strain>
    </source>
</reference>
<dbReference type="SUPFAM" id="SSF89372">
    <property type="entry name" value="Fucose-specific lectin"/>
    <property type="match status" value="1"/>
</dbReference>
<evidence type="ECO:0000313" key="3">
    <source>
        <dbReference type="EMBL" id="OEV38892.1"/>
    </source>
</evidence>
<dbReference type="EMBL" id="JPRF03000012">
    <property type="protein sequence ID" value="OEV38892.1"/>
    <property type="molecule type" value="Genomic_DNA"/>
</dbReference>
<dbReference type="EMBL" id="BMUB01000001">
    <property type="protein sequence ID" value="GGU54246.1"/>
    <property type="molecule type" value="Genomic_DNA"/>
</dbReference>
<reference evidence="2" key="1">
    <citation type="journal article" date="2014" name="Int. J. Syst. Evol. Microbiol.">
        <title>Complete genome sequence of Corynebacterium casei LMG S-19264T (=DSM 44701T), isolated from a smear-ripened cheese.</title>
        <authorList>
            <consortium name="US DOE Joint Genome Institute (JGI-PGF)"/>
            <person name="Walter F."/>
            <person name="Albersmeier A."/>
            <person name="Kalinowski J."/>
            <person name="Ruckert C."/>
        </authorList>
    </citation>
    <scope>NUCLEOTIDE SEQUENCE</scope>
    <source>
        <strain evidence="2">JCM 4434</strain>
    </source>
</reference>
<feature type="chain" id="PRO_5015064167" description="NlpC/P60 domain-containing protein" evidence="1">
    <location>
        <begin position="35"/>
        <end position="484"/>
    </location>
</feature>
<dbReference type="OrthoDB" id="9815928at2"/>
<reference evidence="3 4" key="2">
    <citation type="submission" date="2014-07" db="EMBL/GenBank/DDBJ databases">
        <authorList>
            <person name="Zhang J.E."/>
            <person name="Yang H."/>
            <person name="Guo J."/>
            <person name="Deng Z."/>
            <person name="Luo H."/>
            <person name="Luo M."/>
            <person name="Zhao B."/>
        </authorList>
    </citation>
    <scope>NUCLEOTIDE SEQUENCE [LARGE SCALE GENOMIC DNA]</scope>
    <source>
        <strain evidence="3">ATCC 10762</strain>
        <strain evidence="4">ATCC 10762 / DSM 40127 / CCM 3239 / JCM 4008 / LMG 5968 / NBRC 12843 / NCIMB 8234 / A-377</strain>
    </source>
</reference>
<sequence>MPFGQSKIVRTAVATSLAAAAAISALSVTTTAQAVGTSSVGGDISRDEIIARAQNWVDQAVPYSQTSWHSDSNGSYRQDCSGLVSMAWHLGSSRVTSTLDDVSTPLGSLDDLRPGDMIDNITTHVVLFTGWTDGSHTTANIIEEPKPGLTARRNTYSRSYLLNNGYKPYRYDRTIDSVPLPPKPAVAPWRAQLLVNGGGDVFHTTRLSDGNWTAFGNVESQAGDIGGVQSIADAGIDGNTHVLAVGGDGGLYHAVRHSDGSWDRFANVGSEAGTLTNISKISAVSIGGDLHVVAVADGKVFHTARLANGTWMRFADISGQAGAIGTVTSASAANVNGQLQVVAVSGGRVSHTIRDVSGAWSAWGDVYGAAGDIGSAQDVAIAGTGGDMQIIVVTGNGQQYHAARYASGSWQQFNALAPVIGSFTANRVSVATVDGELQAAFITNDDRIMHTIRDGSGSWDPAAAVNLSGVSGNHYAVSITGTAG</sequence>
<dbReference type="SUPFAM" id="SSF54001">
    <property type="entry name" value="Cysteine proteinases"/>
    <property type="match status" value="1"/>
</dbReference>
<organism evidence="3 4">
    <name type="scientific">Kitasatospora aureofaciens</name>
    <name type="common">Streptomyces aureofaciens</name>
    <dbReference type="NCBI Taxonomy" id="1894"/>
    <lineage>
        <taxon>Bacteria</taxon>
        <taxon>Bacillati</taxon>
        <taxon>Actinomycetota</taxon>
        <taxon>Actinomycetes</taxon>
        <taxon>Kitasatosporales</taxon>
        <taxon>Streptomycetaceae</taxon>
        <taxon>Kitasatospora</taxon>
    </lineage>
</organism>
<dbReference type="GeneID" id="97483242"/>
<protein>
    <recommendedName>
        <fullName evidence="5">NlpC/P60 domain-containing protein</fullName>
    </recommendedName>
</protein>
<dbReference type="RefSeq" id="WP_050366900.1">
    <property type="nucleotide sequence ID" value="NZ_BMUB01000001.1"/>
</dbReference>
<reference evidence="3" key="4">
    <citation type="submission" date="2016-08" db="EMBL/GenBank/DDBJ databases">
        <title>Sequencing, Assembly and Comparative Genomics of S. aureofaciens ATCC 10762.</title>
        <authorList>
            <person name="Gradnigo J.S."/>
            <person name="Johnson N."/>
            <person name="Somerville G.A."/>
        </authorList>
    </citation>
    <scope>NUCLEOTIDE SEQUENCE [LARGE SCALE GENOMIC DNA]</scope>
    <source>
        <strain evidence="3">ATCC 10762</strain>
    </source>
</reference>
<feature type="signal peptide" evidence="1">
    <location>
        <begin position="1"/>
        <end position="34"/>
    </location>
</feature>
<evidence type="ECO:0000313" key="2">
    <source>
        <dbReference type="EMBL" id="GGU54246.1"/>
    </source>
</evidence>
<dbReference type="InterPro" id="IPR038765">
    <property type="entry name" value="Papain-like_cys_pep_sf"/>
</dbReference>
<evidence type="ECO:0008006" key="5">
    <source>
        <dbReference type="Google" id="ProtNLM"/>
    </source>
</evidence>
<dbReference type="Gene3D" id="3.90.1720.10">
    <property type="entry name" value="endopeptidase domain like (from Nostoc punctiforme)"/>
    <property type="match status" value="1"/>
</dbReference>
<keyword evidence="1" id="KW-0732">Signal</keyword>
<name>A0A1E7NDZ3_KITAU</name>